<dbReference type="InterPro" id="IPR008302">
    <property type="entry name" value="NamZ"/>
</dbReference>
<dbReference type="PANTHER" id="PTHR42915">
    <property type="entry name" value="HYPOTHETICAL 460 KDA PROTEIN IN FEUA-SIGW INTERGENIC REGION [PRECURSOR]"/>
    <property type="match status" value="1"/>
</dbReference>
<dbReference type="Pfam" id="PF20732">
    <property type="entry name" value="NamZ_C"/>
    <property type="match status" value="1"/>
</dbReference>
<dbReference type="SUPFAM" id="SSF55383">
    <property type="entry name" value="Copper amine oxidase, domain N"/>
    <property type="match status" value="1"/>
</dbReference>
<evidence type="ECO:0000259" key="3">
    <source>
        <dbReference type="Pfam" id="PF20732"/>
    </source>
</evidence>
<dbReference type="GO" id="GO:0033922">
    <property type="term" value="F:peptidoglycan beta-N-acetylmuramidase activity"/>
    <property type="evidence" value="ECO:0007669"/>
    <property type="project" value="InterPro"/>
</dbReference>
<name>A0A4Y7R608_9FIRM</name>
<evidence type="ECO:0000313" key="4">
    <source>
        <dbReference type="EMBL" id="TEB04186.1"/>
    </source>
</evidence>
<organism evidence="4 5">
    <name type="scientific">Pelotomaculum schinkii</name>
    <dbReference type="NCBI Taxonomy" id="78350"/>
    <lineage>
        <taxon>Bacteria</taxon>
        <taxon>Bacillati</taxon>
        <taxon>Bacillota</taxon>
        <taxon>Clostridia</taxon>
        <taxon>Eubacteriales</taxon>
        <taxon>Desulfotomaculaceae</taxon>
        <taxon>Pelotomaculum</taxon>
    </lineage>
</organism>
<dbReference type="AlphaFoldDB" id="A0A4Y7R608"/>
<feature type="domain" description="Copper amine oxidase-like N-terminal" evidence="2">
    <location>
        <begin position="411"/>
        <end position="519"/>
    </location>
</feature>
<feature type="domain" description="Peptidoglycan beta-N-acetylmuramidase NamZ N-terminal" evidence="1">
    <location>
        <begin position="49"/>
        <end position="248"/>
    </location>
</feature>
<gene>
    <name evidence="4" type="ORF">Psch_03911</name>
</gene>
<feature type="domain" description="Peptidoglycan beta-N-acetylmuramidase NamZ C-terminal" evidence="3">
    <location>
        <begin position="253"/>
        <end position="393"/>
    </location>
</feature>
<dbReference type="RefSeq" id="WP_243120417.1">
    <property type="nucleotide sequence ID" value="NZ_QFGA01000004.1"/>
</dbReference>
<keyword evidence="5" id="KW-1185">Reference proteome</keyword>
<evidence type="ECO:0000313" key="5">
    <source>
        <dbReference type="Proteomes" id="UP000298324"/>
    </source>
</evidence>
<dbReference type="InterPro" id="IPR012854">
    <property type="entry name" value="Cu_amine_oxidase-like_N"/>
</dbReference>
<sequence>MVKKITLMLLVVIPLLVLQFTAPLEAAPVKLGSEVLMSSQHDLIEGKRVGLVTNQSGVNSRGESTIEVLSRDQTIQLAALYGPEHGIDGQAPAGEYVESYVHPALGIPVYSLYGQTRMPTEEMLEGVDVLLFDVQDIGARSYTYMSTLNYCMVAAQKYGKAIIVLDRPNPVGGVIAEGPVLEEAYRTFVGVDNLPMAHGMTAGELAQFFNRKIGAQLTVVPMDGYNRSMVFQDTGLQWVPTSPHIPDLDAVFGYMATGLGEGTGISQADNFKWIGGKGVDSQSFAGLLNGSGLPGVTFIPEDRGASGGVRLKITDYHRFNPALTGIYALTYAHGLNGFEVPKSGETVVMFDKIMGTDKIGQFLEQGLSPQQIKAAYEPDLQRFIEERKQYLIYGDGDSLLPDKNREEIKIVVNARVIPFDSAPYIDEHDRTMVPLRAIAEALGAEVGWNGQTRVVTIRRDDKESLFTIDSNTAVFSGVRVSMDTCPVIRNDRTMLPVRYVAESLGAEVDWNQDTMTVSIESE</sequence>
<protein>
    <submittedName>
        <fullName evidence="4">Protease inhibitor</fullName>
    </submittedName>
</protein>
<evidence type="ECO:0000259" key="2">
    <source>
        <dbReference type="Pfam" id="PF07833"/>
    </source>
</evidence>
<dbReference type="Proteomes" id="UP000298324">
    <property type="component" value="Unassembled WGS sequence"/>
</dbReference>
<proteinExistence type="predicted"/>
<dbReference type="Pfam" id="PF07833">
    <property type="entry name" value="Cu_amine_oxidN1"/>
    <property type="match status" value="1"/>
</dbReference>
<dbReference type="InterPro" id="IPR048502">
    <property type="entry name" value="NamZ_N"/>
</dbReference>
<dbReference type="EMBL" id="QFGA01000004">
    <property type="protein sequence ID" value="TEB04186.1"/>
    <property type="molecule type" value="Genomic_DNA"/>
</dbReference>
<dbReference type="InterPro" id="IPR048503">
    <property type="entry name" value="NamZ_C"/>
</dbReference>
<dbReference type="Pfam" id="PF07075">
    <property type="entry name" value="NamZ_N"/>
    <property type="match status" value="1"/>
</dbReference>
<evidence type="ECO:0000259" key="1">
    <source>
        <dbReference type="Pfam" id="PF07075"/>
    </source>
</evidence>
<dbReference type="PANTHER" id="PTHR42915:SF1">
    <property type="entry name" value="PEPTIDOGLYCAN BETA-N-ACETYLMURAMIDASE NAMZ"/>
    <property type="match status" value="1"/>
</dbReference>
<accession>A0A4Y7R608</accession>
<dbReference type="Gene3D" id="3.30.457.10">
    <property type="entry name" value="Copper amine oxidase-like, N-terminal domain"/>
    <property type="match status" value="1"/>
</dbReference>
<comment type="caution">
    <text evidence="4">The sequence shown here is derived from an EMBL/GenBank/DDBJ whole genome shotgun (WGS) entry which is preliminary data.</text>
</comment>
<dbReference type="Gene3D" id="3.40.50.12170">
    <property type="entry name" value="Uncharacterised protein PF07075, DUF1343"/>
    <property type="match status" value="1"/>
</dbReference>
<dbReference type="InterPro" id="IPR036582">
    <property type="entry name" value="Mao_N_sf"/>
</dbReference>
<reference evidence="4 5" key="1">
    <citation type="journal article" date="2018" name="Environ. Microbiol.">
        <title>Novel energy conservation strategies and behaviour of Pelotomaculum schinkii driving syntrophic propionate catabolism.</title>
        <authorList>
            <person name="Hidalgo-Ahumada C.A.P."/>
            <person name="Nobu M.K."/>
            <person name="Narihiro T."/>
            <person name="Tamaki H."/>
            <person name="Liu W.T."/>
            <person name="Kamagata Y."/>
            <person name="Stams A.J.M."/>
            <person name="Imachi H."/>
            <person name="Sousa D.Z."/>
        </authorList>
    </citation>
    <scope>NUCLEOTIDE SEQUENCE [LARGE SCALE GENOMIC DNA]</scope>
    <source>
        <strain evidence="4 5">HH</strain>
    </source>
</reference>
<dbReference type="Gene3D" id="3.90.1150.140">
    <property type="match status" value="1"/>
</dbReference>